<dbReference type="GO" id="GO:0007265">
    <property type="term" value="P:Ras protein signal transduction"/>
    <property type="evidence" value="ECO:0007669"/>
    <property type="project" value="TreeGrafter"/>
</dbReference>
<feature type="domain" description="Ras-GEF" evidence="4">
    <location>
        <begin position="1466"/>
        <end position="1710"/>
    </location>
</feature>
<organism evidence="6 7">
    <name type="scientific">Thelonectria olida</name>
    <dbReference type="NCBI Taxonomy" id="1576542"/>
    <lineage>
        <taxon>Eukaryota</taxon>
        <taxon>Fungi</taxon>
        <taxon>Dikarya</taxon>
        <taxon>Ascomycota</taxon>
        <taxon>Pezizomycotina</taxon>
        <taxon>Sordariomycetes</taxon>
        <taxon>Hypocreomycetidae</taxon>
        <taxon>Hypocreales</taxon>
        <taxon>Nectriaceae</taxon>
        <taxon>Thelonectria</taxon>
    </lineage>
</organism>
<feature type="region of interest" description="Disordered" evidence="3">
    <location>
        <begin position="94"/>
        <end position="173"/>
    </location>
</feature>
<dbReference type="OrthoDB" id="10254377at2759"/>
<dbReference type="SMART" id="SM00147">
    <property type="entry name" value="RasGEF"/>
    <property type="match status" value="1"/>
</dbReference>
<dbReference type="InterPro" id="IPR001895">
    <property type="entry name" value="RASGEF_cat_dom"/>
</dbReference>
<feature type="compositionally biased region" description="Polar residues" evidence="3">
    <location>
        <begin position="723"/>
        <end position="734"/>
    </location>
</feature>
<sequence length="1713" mass="190201">MPPTSTRPLVPHSERRSVQPRPFTTRGYRDALTTSADTDQSNNISRYDITPDGGSAGREGRQFAVANVGNNGRIYLRPTVRPVNQRCPQPQFVFPVTPPSTAGLDPLTKDPSAEDESSDLHISQWTPTPEVSPFDGNIFFSDTQDPSRPAKHRRALSDGTVQEATGAKEADTGDFKIIISKPGDDHRPRTMEDIDPNFVPLLDINIPSWRIGTPRFTVRGTPIIRNSSYAPTDEFRSSSASLLNRSQDLNSSNLEMGSRQPSALAVPVLRFSRIAQTSANPPSPRTVRPLHPSYISNSKIEPSMFDDLTFKPACDDKTLVRYSPATGAVTAATPPRLVAEITSPSFLDYELISDFFLTFRAFIESADLLRMLVARLRWALDRDDETGMVVRVRTFVALRHWILNYFMDDFVLDYNLRVIFCELLNDFVAELSQCTRSRKVQLKILGELKKCWRRVCALYWDGPDFDDSLAADVPVSPGGIAGHRDPDLNPSFWDREDGEIPQLDPMFPPRKSTCERTSFIADISRAGHVGGSIVFENRPSTPEAQITPDPLADQNPTSPTSLASVDIISCSFPNKALRVPHGTHPLGAHPVTASSVYNQTGPVATTPRTLVGKRVRPAPPTHKRNNSLTDSLREHTSDKVSFKDQEFLMTVPYAGSLVRGNLLPPAQAFVDVEPDDAPKSGRHTTTLHPESQDIAKERAPAGAMSGHGMKKLLGSVRRALSTRGQGVSPTQGSFINVAPIGPRGATTNRIPGTAVVPQNRHRQNGVRPPVRIDLLGAEAAENFRNAVREEAAAEAERRGLPMLSLDSAKSTPANINYSAAHMDSTTFDSFPEHHKHRPVSDMAITTGSKSIVIVDDTTPFDLPPQYRDAGSMNPSLDAYTDTFRLGGGDPTPPTTPPAPSMGGTPRRSSYLLNQHVYRPSVSQDPLPPFVPDLETLAPSQSRPSEDRTRTSLSTTHRSIRHYPPVSYRHRRNKSTRTHQSLRSMLQQRRYSFGSGVARSSVRSFDATTYSEDISINNDEPDVPVPQPLRVLRRRPGGDLRAATNVGELDAVSLRRSRSVGSLTTYSGSIRGSIRSSFVQSPRVDSFGNGEVVSIEYPQQRNEVFSLGQLAEKRPPRDLSLFSTHSSKPVMRPSFEAEAQRLAQIPDDDEDDGGIESALLKLEGKFVEKKPRQPDVIDPAKIGLAIGDPEIEEHEKRDHREEALMRQTFMLDPDSDEQEFMEQQGDLLTPQRPVTAKSFLSTSQESYSSVPILDRDVTDEGPSRHATQGWTNMSILEGPDDDATPRQRKYGFDEVTDSGHQSYDFITKTESIEGIRPGDTAPPDEEESFLNDDSDLSSEMSADDELDDEFGLENGTGPRARLPTHPLGSPTAAPKRSPPSPPMTLVQALEMSPPQSFKVPELHENQLFNQKPLPPTPETTPTAPYIHSNSSVDDETATTEALRMVPRPEPSESNRFNVHLPFILAFDSEILAQQFTLIEKDALNEIDWKELIDMNWKNATNNDSRSWVDFLRNTDAHGVEVVIARFNIMVKWVISEIVLTQDIEERARCIAKFIHIAIHCRHYRNFATLAQLAIALSSNEVARLTKTWALLPPHDHKSLRDLENLVTPMRNFYNLRAEMEVGSDSGCIPFVGIYTHDLLYNAQRPSEIAGSPTTPPLINFERCRIAAAVVKTLLRLLEASTRYKFQPIEGITERCLWMSALSDEEIRRHSEGLE</sequence>
<dbReference type="Pfam" id="PF00618">
    <property type="entry name" value="RasGEF_N"/>
    <property type="match status" value="1"/>
</dbReference>
<dbReference type="Proteomes" id="UP000777438">
    <property type="component" value="Unassembled WGS sequence"/>
</dbReference>
<dbReference type="Gene3D" id="1.20.870.10">
    <property type="entry name" value="Son of sevenless (SoS) protein Chain: S domain 1"/>
    <property type="match status" value="1"/>
</dbReference>
<feature type="region of interest" description="Disordered" evidence="3">
    <location>
        <begin position="1"/>
        <end position="58"/>
    </location>
</feature>
<dbReference type="CDD" id="cd00155">
    <property type="entry name" value="RasGEF"/>
    <property type="match status" value="1"/>
</dbReference>
<evidence type="ECO:0008006" key="8">
    <source>
        <dbReference type="Google" id="ProtNLM"/>
    </source>
</evidence>
<dbReference type="GO" id="GO:0005886">
    <property type="term" value="C:plasma membrane"/>
    <property type="evidence" value="ECO:0007669"/>
    <property type="project" value="TreeGrafter"/>
</dbReference>
<feature type="region of interest" description="Disordered" evidence="3">
    <location>
        <begin position="538"/>
        <end position="560"/>
    </location>
</feature>
<dbReference type="InterPro" id="IPR008937">
    <property type="entry name" value="Ras-like_GEF"/>
</dbReference>
<dbReference type="InterPro" id="IPR023578">
    <property type="entry name" value="Ras_GEF_dom_sf"/>
</dbReference>
<feature type="compositionally biased region" description="Basic residues" evidence="3">
    <location>
        <begin position="613"/>
        <end position="625"/>
    </location>
</feature>
<reference evidence="6 7" key="1">
    <citation type="journal article" date="2021" name="Nat. Commun.">
        <title>Genetic determinants of endophytism in the Arabidopsis root mycobiome.</title>
        <authorList>
            <person name="Mesny F."/>
            <person name="Miyauchi S."/>
            <person name="Thiergart T."/>
            <person name="Pickel B."/>
            <person name="Atanasova L."/>
            <person name="Karlsson M."/>
            <person name="Huettel B."/>
            <person name="Barry K.W."/>
            <person name="Haridas S."/>
            <person name="Chen C."/>
            <person name="Bauer D."/>
            <person name="Andreopoulos W."/>
            <person name="Pangilinan J."/>
            <person name="LaButti K."/>
            <person name="Riley R."/>
            <person name="Lipzen A."/>
            <person name="Clum A."/>
            <person name="Drula E."/>
            <person name="Henrissat B."/>
            <person name="Kohler A."/>
            <person name="Grigoriev I.V."/>
            <person name="Martin F.M."/>
            <person name="Hacquard S."/>
        </authorList>
    </citation>
    <scope>NUCLEOTIDE SEQUENCE [LARGE SCALE GENOMIC DNA]</scope>
    <source>
        <strain evidence="6 7">MPI-CAGE-CH-0241</strain>
    </source>
</reference>
<feature type="region of interest" description="Disordered" evidence="3">
    <location>
        <begin position="613"/>
        <end position="637"/>
    </location>
</feature>
<feature type="domain" description="N-terminal Ras-GEF" evidence="5">
    <location>
        <begin position="325"/>
        <end position="452"/>
    </location>
</feature>
<dbReference type="Pfam" id="PF00617">
    <property type="entry name" value="RasGEF"/>
    <property type="match status" value="1"/>
</dbReference>
<dbReference type="SUPFAM" id="SSF48366">
    <property type="entry name" value="Ras GEF"/>
    <property type="match status" value="1"/>
</dbReference>
<proteinExistence type="predicted"/>
<evidence type="ECO:0000256" key="2">
    <source>
        <dbReference type="PROSITE-ProRule" id="PRU00168"/>
    </source>
</evidence>
<dbReference type="PROSITE" id="PS50009">
    <property type="entry name" value="RASGEF_CAT"/>
    <property type="match status" value="1"/>
</dbReference>
<feature type="region of interest" description="Disordered" evidence="3">
    <location>
        <begin position="1307"/>
        <end position="1381"/>
    </location>
</feature>
<comment type="caution">
    <text evidence="6">The sequence shown here is derived from an EMBL/GenBank/DDBJ whole genome shotgun (WGS) entry which is preliminary data.</text>
</comment>
<dbReference type="SMART" id="SM00229">
    <property type="entry name" value="RasGEFN"/>
    <property type="match status" value="1"/>
</dbReference>
<feature type="compositionally biased region" description="Pro residues" evidence="3">
    <location>
        <begin position="890"/>
        <end position="899"/>
    </location>
</feature>
<dbReference type="GO" id="GO:0005085">
    <property type="term" value="F:guanyl-nucleotide exchange factor activity"/>
    <property type="evidence" value="ECO:0007669"/>
    <property type="project" value="UniProtKB-KW"/>
</dbReference>
<dbReference type="PANTHER" id="PTHR23113:SF363">
    <property type="entry name" value="PROTEIN SON OF SEVENLESS"/>
    <property type="match status" value="1"/>
</dbReference>
<dbReference type="PANTHER" id="PTHR23113">
    <property type="entry name" value="GUANINE NUCLEOTIDE EXCHANGE FACTOR"/>
    <property type="match status" value="1"/>
</dbReference>
<feature type="compositionally biased region" description="Basic and acidic residues" evidence="3">
    <location>
        <begin position="1252"/>
        <end position="1262"/>
    </location>
</feature>
<accession>A0A9P9ATY0</accession>
<dbReference type="InterPro" id="IPR036964">
    <property type="entry name" value="RASGEF_cat_dom_sf"/>
</dbReference>
<feature type="region of interest" description="Disordered" evidence="3">
    <location>
        <begin position="1252"/>
        <end position="1287"/>
    </location>
</feature>
<evidence type="ECO:0000313" key="7">
    <source>
        <dbReference type="Proteomes" id="UP000777438"/>
    </source>
</evidence>
<evidence type="ECO:0000256" key="1">
    <source>
        <dbReference type="ARBA" id="ARBA00022658"/>
    </source>
</evidence>
<evidence type="ECO:0000259" key="4">
    <source>
        <dbReference type="PROSITE" id="PS50009"/>
    </source>
</evidence>
<protein>
    <recommendedName>
        <fullName evidence="8">Guanine nucleotide exchange factor LTE1</fullName>
    </recommendedName>
</protein>
<feature type="compositionally biased region" description="Polar residues" evidence="3">
    <location>
        <begin position="32"/>
        <end position="45"/>
    </location>
</feature>
<evidence type="ECO:0000259" key="5">
    <source>
        <dbReference type="PROSITE" id="PS50212"/>
    </source>
</evidence>
<dbReference type="CDD" id="cd06224">
    <property type="entry name" value="REM"/>
    <property type="match status" value="1"/>
</dbReference>
<feature type="compositionally biased region" description="Acidic residues" evidence="3">
    <location>
        <begin position="1321"/>
        <end position="1350"/>
    </location>
</feature>
<dbReference type="InterPro" id="IPR000651">
    <property type="entry name" value="Ras-like_Gua-exchang_fac_N"/>
</dbReference>
<name>A0A9P9ATY0_9HYPO</name>
<evidence type="ECO:0000256" key="3">
    <source>
        <dbReference type="SAM" id="MobiDB-lite"/>
    </source>
</evidence>
<keyword evidence="1 2" id="KW-0344">Guanine-nucleotide releasing factor</keyword>
<feature type="region of interest" description="Disordered" evidence="3">
    <location>
        <begin position="723"/>
        <end position="750"/>
    </location>
</feature>
<dbReference type="PROSITE" id="PS50212">
    <property type="entry name" value="RASGEF_NTER"/>
    <property type="match status" value="1"/>
</dbReference>
<feature type="region of interest" description="Disordered" evidence="3">
    <location>
        <begin position="879"/>
        <end position="907"/>
    </location>
</feature>
<feature type="compositionally biased region" description="Polar residues" evidence="3">
    <location>
        <begin position="120"/>
        <end position="129"/>
    </location>
</feature>
<dbReference type="EMBL" id="JAGPYM010000003">
    <property type="protein sequence ID" value="KAH6896767.1"/>
    <property type="molecule type" value="Genomic_DNA"/>
</dbReference>
<evidence type="ECO:0000313" key="6">
    <source>
        <dbReference type="EMBL" id="KAH6896767.1"/>
    </source>
</evidence>
<feature type="compositionally biased region" description="Polar residues" evidence="3">
    <location>
        <begin position="1264"/>
        <end position="1273"/>
    </location>
</feature>
<feature type="region of interest" description="Disordered" evidence="3">
    <location>
        <begin position="920"/>
        <end position="958"/>
    </location>
</feature>
<dbReference type="Gene3D" id="1.10.840.10">
    <property type="entry name" value="Ras guanine-nucleotide exchange factors catalytic domain"/>
    <property type="match status" value="1"/>
</dbReference>
<feature type="region of interest" description="Disordered" evidence="3">
    <location>
        <begin position="1408"/>
        <end position="1434"/>
    </location>
</feature>
<keyword evidence="7" id="KW-1185">Reference proteome</keyword>
<gene>
    <name evidence="6" type="ORF">B0T10DRAFT_396133</name>
</gene>